<feature type="domain" description="CAAX prenyl protease 2/Lysostaphin resistance protein A-like" evidence="3">
    <location>
        <begin position="104"/>
        <end position="204"/>
    </location>
</feature>
<keyword evidence="2" id="KW-0812">Transmembrane</keyword>
<dbReference type="GO" id="GO:0004175">
    <property type="term" value="F:endopeptidase activity"/>
    <property type="evidence" value="ECO:0007669"/>
    <property type="project" value="UniProtKB-ARBA"/>
</dbReference>
<feature type="transmembrane region" description="Helical" evidence="2">
    <location>
        <begin position="196"/>
        <end position="217"/>
    </location>
</feature>
<protein>
    <recommendedName>
        <fullName evidence="3">CAAX prenyl protease 2/Lysostaphin resistance protein A-like domain-containing protein</fullName>
    </recommendedName>
</protein>
<evidence type="ECO:0000313" key="5">
    <source>
        <dbReference type="Proteomes" id="UP000051448"/>
    </source>
</evidence>
<dbReference type="PANTHER" id="PTHR36435:SF1">
    <property type="entry name" value="CAAX AMINO TERMINAL PROTEASE FAMILY PROTEIN"/>
    <property type="match status" value="1"/>
</dbReference>
<sequence length="251" mass="28440">MKMNVKALKTTVGIWLCLIGVFIIIHFAYLFAGIDSDNRVVVDDVLLTILVLFLNKKYLNLKLNHQVDISVGEVLRVNSLPIVIYFFYITSWFAKLPNTSLYHIVDALLLALAVAVFEETFFRGILINNMLRYSARSFSGYLSVILCSSILFGVTHMVNLFGQSFSATLLQAINAFSIGVMLAAIYLRTGSLKWTILYHFMLDFTGIVINEGIVIAAPTPQRWFGVFVLDILYIFTGIFLVRKTQRKKLVF</sequence>
<feature type="transmembrane region" description="Helical" evidence="2">
    <location>
        <begin position="138"/>
        <end position="158"/>
    </location>
</feature>
<reference evidence="4 5" key="1">
    <citation type="journal article" date="2015" name="Genome Announc.">
        <title>Expanding the biotechnology potential of lactobacilli through comparative genomics of 213 strains and associated genera.</title>
        <authorList>
            <person name="Sun Z."/>
            <person name="Harris H.M."/>
            <person name="McCann A."/>
            <person name="Guo C."/>
            <person name="Argimon S."/>
            <person name="Zhang W."/>
            <person name="Yang X."/>
            <person name="Jeffery I.B."/>
            <person name="Cooney J.C."/>
            <person name="Kagawa T.F."/>
            <person name="Liu W."/>
            <person name="Song Y."/>
            <person name="Salvetti E."/>
            <person name="Wrobel A."/>
            <person name="Rasinkangas P."/>
            <person name="Parkhill J."/>
            <person name="Rea M.C."/>
            <person name="O'Sullivan O."/>
            <person name="Ritari J."/>
            <person name="Douillard F.P."/>
            <person name="Paul Ross R."/>
            <person name="Yang R."/>
            <person name="Briner A.E."/>
            <person name="Felis G.E."/>
            <person name="de Vos W.M."/>
            <person name="Barrangou R."/>
            <person name="Klaenhammer T.R."/>
            <person name="Caufield P.W."/>
            <person name="Cui Y."/>
            <person name="Zhang H."/>
            <person name="O'Toole P.W."/>
        </authorList>
    </citation>
    <scope>NUCLEOTIDE SEQUENCE [LARGE SCALE GENOMIC DNA]</scope>
    <source>
        <strain evidence="4 5">DSM 19519</strain>
    </source>
</reference>
<dbReference type="EMBL" id="AZDX01000002">
    <property type="protein sequence ID" value="KRL08144.1"/>
    <property type="molecule type" value="Genomic_DNA"/>
</dbReference>
<gene>
    <name evidence="4" type="ORF">FC92_GL000659</name>
</gene>
<dbReference type="PATRIC" id="fig|1423759.3.peg.699"/>
<feature type="transmembrane region" description="Helical" evidence="2">
    <location>
        <begin position="100"/>
        <end position="117"/>
    </location>
</feature>
<feature type="transmembrane region" description="Helical" evidence="2">
    <location>
        <begin position="75"/>
        <end position="94"/>
    </location>
</feature>
<feature type="transmembrane region" description="Helical" evidence="2">
    <location>
        <begin position="164"/>
        <end position="187"/>
    </location>
</feature>
<keyword evidence="2" id="KW-1133">Transmembrane helix</keyword>
<organism evidence="4 5">
    <name type="scientific">Liquorilactobacillus hordei DSM 19519</name>
    <dbReference type="NCBI Taxonomy" id="1423759"/>
    <lineage>
        <taxon>Bacteria</taxon>
        <taxon>Bacillati</taxon>
        <taxon>Bacillota</taxon>
        <taxon>Bacilli</taxon>
        <taxon>Lactobacillales</taxon>
        <taxon>Lactobacillaceae</taxon>
        <taxon>Liquorilactobacillus</taxon>
    </lineage>
</organism>
<accession>A0A0R1MJL0</accession>
<evidence type="ECO:0000256" key="2">
    <source>
        <dbReference type="SAM" id="Phobius"/>
    </source>
</evidence>
<dbReference type="AlphaFoldDB" id="A0A0R1MJL0"/>
<evidence type="ECO:0000313" key="4">
    <source>
        <dbReference type="EMBL" id="KRL08144.1"/>
    </source>
</evidence>
<evidence type="ECO:0000259" key="3">
    <source>
        <dbReference type="Pfam" id="PF02517"/>
    </source>
</evidence>
<keyword evidence="2" id="KW-0472">Membrane</keyword>
<feature type="transmembrane region" description="Helical" evidence="2">
    <location>
        <begin position="223"/>
        <end position="241"/>
    </location>
</feature>
<name>A0A0R1MJL0_9LACO</name>
<dbReference type="GO" id="GO:0080120">
    <property type="term" value="P:CAAX-box protein maturation"/>
    <property type="evidence" value="ECO:0007669"/>
    <property type="project" value="UniProtKB-ARBA"/>
</dbReference>
<dbReference type="InterPro" id="IPR003675">
    <property type="entry name" value="Rce1/LyrA-like_dom"/>
</dbReference>
<proteinExistence type="inferred from homology"/>
<dbReference type="InterPro" id="IPR052710">
    <property type="entry name" value="CAAX_protease"/>
</dbReference>
<dbReference type="Proteomes" id="UP000051448">
    <property type="component" value="Unassembled WGS sequence"/>
</dbReference>
<evidence type="ECO:0000256" key="1">
    <source>
        <dbReference type="ARBA" id="ARBA00009067"/>
    </source>
</evidence>
<comment type="caution">
    <text evidence="4">The sequence shown here is derived from an EMBL/GenBank/DDBJ whole genome shotgun (WGS) entry which is preliminary data.</text>
</comment>
<comment type="similarity">
    <text evidence="1">Belongs to the UPF0177 family.</text>
</comment>
<dbReference type="STRING" id="1423759.FC92_GL000659"/>
<feature type="transmembrane region" description="Helical" evidence="2">
    <location>
        <begin position="12"/>
        <end position="32"/>
    </location>
</feature>
<dbReference type="PANTHER" id="PTHR36435">
    <property type="entry name" value="SLR1288 PROTEIN"/>
    <property type="match status" value="1"/>
</dbReference>
<keyword evidence="5" id="KW-1185">Reference proteome</keyword>
<dbReference type="Pfam" id="PF02517">
    <property type="entry name" value="Rce1-like"/>
    <property type="match status" value="1"/>
</dbReference>